<sequence length="292" mass="33861">MKEKKQTSIAKGRSLRSNRLPTSSVDLPPLTRTLRPLNEHRTAYATTHTNPQRQKDSQEQLLDDGDQGIESNRETLERFRSERNNDRVLARESAHHETPLLVETGDSGESHESTRSLSYQYLEEDEHKVTHIVEGFRLVRTPDPTVYAVGSTLFSTLEGSLTACRVGRVSERIDRLSIKILVKYLTPYEVWVLVGTLGADKPFAKFLAKDVSYDQDWQEFCVNATFVRLELGEQVERCTRFRIVVPPTDRPALLDAIEFQCQPREVEWERDWEYTYNEFKDLDSLHFLFDHD</sequence>
<feature type="compositionally biased region" description="Polar residues" evidence="1">
    <location>
        <begin position="15"/>
        <end position="25"/>
    </location>
</feature>
<dbReference type="AlphaFoldDB" id="A0A4S8L9X9"/>
<keyword evidence="3" id="KW-1185">Reference proteome</keyword>
<proteinExistence type="predicted"/>
<evidence type="ECO:0000256" key="1">
    <source>
        <dbReference type="SAM" id="MobiDB-lite"/>
    </source>
</evidence>
<dbReference type="Proteomes" id="UP000297245">
    <property type="component" value="Unassembled WGS sequence"/>
</dbReference>
<evidence type="ECO:0000313" key="2">
    <source>
        <dbReference type="EMBL" id="THU85381.1"/>
    </source>
</evidence>
<feature type="compositionally biased region" description="Basic and acidic residues" evidence="1">
    <location>
        <begin position="71"/>
        <end position="98"/>
    </location>
</feature>
<organism evidence="2 3">
    <name type="scientific">Dendrothele bispora (strain CBS 962.96)</name>
    <dbReference type="NCBI Taxonomy" id="1314807"/>
    <lineage>
        <taxon>Eukaryota</taxon>
        <taxon>Fungi</taxon>
        <taxon>Dikarya</taxon>
        <taxon>Basidiomycota</taxon>
        <taxon>Agaricomycotina</taxon>
        <taxon>Agaricomycetes</taxon>
        <taxon>Agaricomycetidae</taxon>
        <taxon>Agaricales</taxon>
        <taxon>Agaricales incertae sedis</taxon>
        <taxon>Dendrothele</taxon>
    </lineage>
</organism>
<accession>A0A4S8L9X9</accession>
<feature type="region of interest" description="Disordered" evidence="1">
    <location>
        <begin position="1"/>
        <end position="116"/>
    </location>
</feature>
<evidence type="ECO:0000313" key="3">
    <source>
        <dbReference type="Proteomes" id="UP000297245"/>
    </source>
</evidence>
<reference evidence="2 3" key="1">
    <citation type="journal article" date="2019" name="Nat. Ecol. Evol.">
        <title>Megaphylogeny resolves global patterns of mushroom evolution.</title>
        <authorList>
            <person name="Varga T."/>
            <person name="Krizsan K."/>
            <person name="Foldi C."/>
            <person name="Dima B."/>
            <person name="Sanchez-Garcia M."/>
            <person name="Sanchez-Ramirez S."/>
            <person name="Szollosi G.J."/>
            <person name="Szarkandi J.G."/>
            <person name="Papp V."/>
            <person name="Albert L."/>
            <person name="Andreopoulos W."/>
            <person name="Angelini C."/>
            <person name="Antonin V."/>
            <person name="Barry K.W."/>
            <person name="Bougher N.L."/>
            <person name="Buchanan P."/>
            <person name="Buyck B."/>
            <person name="Bense V."/>
            <person name="Catcheside P."/>
            <person name="Chovatia M."/>
            <person name="Cooper J."/>
            <person name="Damon W."/>
            <person name="Desjardin D."/>
            <person name="Finy P."/>
            <person name="Geml J."/>
            <person name="Haridas S."/>
            <person name="Hughes K."/>
            <person name="Justo A."/>
            <person name="Karasinski D."/>
            <person name="Kautmanova I."/>
            <person name="Kiss B."/>
            <person name="Kocsube S."/>
            <person name="Kotiranta H."/>
            <person name="LaButti K.M."/>
            <person name="Lechner B.E."/>
            <person name="Liimatainen K."/>
            <person name="Lipzen A."/>
            <person name="Lukacs Z."/>
            <person name="Mihaltcheva S."/>
            <person name="Morgado L.N."/>
            <person name="Niskanen T."/>
            <person name="Noordeloos M.E."/>
            <person name="Ohm R.A."/>
            <person name="Ortiz-Santana B."/>
            <person name="Ovrebo C."/>
            <person name="Racz N."/>
            <person name="Riley R."/>
            <person name="Savchenko A."/>
            <person name="Shiryaev A."/>
            <person name="Soop K."/>
            <person name="Spirin V."/>
            <person name="Szebenyi C."/>
            <person name="Tomsovsky M."/>
            <person name="Tulloss R.E."/>
            <person name="Uehling J."/>
            <person name="Grigoriev I.V."/>
            <person name="Vagvolgyi C."/>
            <person name="Papp T."/>
            <person name="Martin F.M."/>
            <person name="Miettinen O."/>
            <person name="Hibbett D.S."/>
            <person name="Nagy L.G."/>
        </authorList>
    </citation>
    <scope>NUCLEOTIDE SEQUENCE [LARGE SCALE GENOMIC DNA]</scope>
    <source>
        <strain evidence="2 3">CBS 962.96</strain>
    </source>
</reference>
<protein>
    <submittedName>
        <fullName evidence="2">Uncharacterized protein</fullName>
    </submittedName>
</protein>
<name>A0A4S8L9X9_DENBC</name>
<dbReference type="EMBL" id="ML179549">
    <property type="protein sequence ID" value="THU85381.1"/>
    <property type="molecule type" value="Genomic_DNA"/>
</dbReference>
<gene>
    <name evidence="2" type="ORF">K435DRAFT_869316</name>
</gene>
<feature type="compositionally biased region" description="Low complexity" evidence="1">
    <location>
        <begin position="27"/>
        <end position="36"/>
    </location>
</feature>